<feature type="region of interest" description="Disordered" evidence="1">
    <location>
        <begin position="64"/>
        <end position="97"/>
    </location>
</feature>
<dbReference type="Proteomes" id="UP000290560">
    <property type="component" value="Unassembled WGS sequence"/>
</dbReference>
<organism evidence="2">
    <name type="scientific">Ensete ventricosum</name>
    <name type="common">Abyssinian banana</name>
    <name type="synonym">Musa ensete</name>
    <dbReference type="NCBI Taxonomy" id="4639"/>
    <lineage>
        <taxon>Eukaryota</taxon>
        <taxon>Viridiplantae</taxon>
        <taxon>Streptophyta</taxon>
        <taxon>Embryophyta</taxon>
        <taxon>Tracheophyta</taxon>
        <taxon>Spermatophyta</taxon>
        <taxon>Magnoliopsida</taxon>
        <taxon>Liliopsida</taxon>
        <taxon>Zingiberales</taxon>
        <taxon>Musaceae</taxon>
        <taxon>Ensete</taxon>
    </lineage>
</organism>
<sequence length="142" mass="16336">MRRPNTTYLIPNKRINSTCRSDYEDIPNRHKDQETPLSRTRSAGSSRCVITLVEASIPSHFKQSPQFIIPNPPEDINSIALPPTKNRTKQTPEKDKNTIESAIVTWIGQRVVTKTKKKKKNKRRNDERSETTTAGPFHREKL</sequence>
<evidence type="ECO:0000313" key="2">
    <source>
        <dbReference type="EMBL" id="RZR70773.1"/>
    </source>
</evidence>
<name>A0A445M954_ENSVE</name>
<dbReference type="EMBL" id="KV875459">
    <property type="protein sequence ID" value="RZR70773.1"/>
    <property type="molecule type" value="Genomic_DNA"/>
</dbReference>
<reference evidence="2" key="1">
    <citation type="journal article" date="2018" name="Data Brief">
        <title>Genome sequence data from 17 accessions of Ensete ventricosum, a staple food crop for millions in Ethiopia.</title>
        <authorList>
            <person name="Yemataw Z."/>
            <person name="Muzemil S."/>
            <person name="Ambachew D."/>
            <person name="Tripathi L."/>
            <person name="Tesfaye K."/>
            <person name="Chala A."/>
            <person name="Farbos A."/>
            <person name="O'Neill P."/>
            <person name="Moore K."/>
            <person name="Grant M."/>
            <person name="Studholme D.J."/>
        </authorList>
    </citation>
    <scope>NUCLEOTIDE SEQUENCE [LARGE SCALE GENOMIC DNA]</scope>
    <source>
        <tissue evidence="2">Leaf</tissue>
    </source>
</reference>
<feature type="compositionally biased region" description="Basic residues" evidence="1">
    <location>
        <begin position="113"/>
        <end position="123"/>
    </location>
</feature>
<accession>A0A445M954</accession>
<evidence type="ECO:0000256" key="1">
    <source>
        <dbReference type="SAM" id="MobiDB-lite"/>
    </source>
</evidence>
<feature type="compositionally biased region" description="Basic and acidic residues" evidence="1">
    <location>
        <begin position="22"/>
        <end position="34"/>
    </location>
</feature>
<feature type="compositionally biased region" description="Polar residues" evidence="1">
    <location>
        <begin position="35"/>
        <end position="44"/>
    </location>
</feature>
<feature type="region of interest" description="Disordered" evidence="1">
    <location>
        <begin position="111"/>
        <end position="142"/>
    </location>
</feature>
<proteinExistence type="predicted"/>
<dbReference type="AlphaFoldDB" id="A0A445M954"/>
<feature type="region of interest" description="Disordered" evidence="1">
    <location>
        <begin position="22"/>
        <end position="44"/>
    </location>
</feature>
<gene>
    <name evidence="2" type="ORF">BHM03_00001353</name>
</gene>
<protein>
    <submittedName>
        <fullName evidence="2">Uncharacterized protein</fullName>
    </submittedName>
</protein>